<feature type="active site" description="Charge relay system; for autoendoproteolytic cleavage activity" evidence="12">
    <location>
        <position position="151"/>
    </location>
</feature>
<name>R4YU90_OLEAN</name>
<evidence type="ECO:0000256" key="6">
    <source>
        <dbReference type="ARBA" id="ARBA00023136"/>
    </source>
</evidence>
<dbReference type="InterPro" id="IPR033178">
    <property type="entry name" value="PSD_type1_pro"/>
</dbReference>
<evidence type="ECO:0000256" key="11">
    <source>
        <dbReference type="ARBA" id="ARBA00023317"/>
    </source>
</evidence>
<evidence type="ECO:0000256" key="3">
    <source>
        <dbReference type="ARBA" id="ARBA00022516"/>
    </source>
</evidence>
<comment type="catalytic activity">
    <reaction evidence="12">
        <text>a 1,2-diacyl-sn-glycero-3-phospho-L-serine + H(+) = a 1,2-diacyl-sn-glycero-3-phosphoethanolamine + CO2</text>
        <dbReference type="Rhea" id="RHEA:20828"/>
        <dbReference type="ChEBI" id="CHEBI:15378"/>
        <dbReference type="ChEBI" id="CHEBI:16526"/>
        <dbReference type="ChEBI" id="CHEBI:57262"/>
        <dbReference type="ChEBI" id="CHEBI:64612"/>
        <dbReference type="EC" id="4.1.1.65"/>
    </reaction>
</comment>
<dbReference type="KEGG" id="oai:OLEAN_C35120"/>
<dbReference type="GO" id="GO:0006646">
    <property type="term" value="P:phosphatidylethanolamine biosynthetic process"/>
    <property type="evidence" value="ECO:0007669"/>
    <property type="project" value="UniProtKB-UniRule"/>
</dbReference>
<evidence type="ECO:0000256" key="2">
    <source>
        <dbReference type="ARBA" id="ARBA00022475"/>
    </source>
</evidence>
<feature type="chain" id="PRO_5023411979" description="Phosphatidylserine decarboxylase alpha chain" evidence="12">
    <location>
        <begin position="258"/>
        <end position="292"/>
    </location>
</feature>
<dbReference type="InterPro" id="IPR033177">
    <property type="entry name" value="PSD-B"/>
</dbReference>
<dbReference type="STRING" id="698738.OLEAN_C35120"/>
<evidence type="ECO:0000256" key="12">
    <source>
        <dbReference type="HAMAP-Rule" id="MF_00662"/>
    </source>
</evidence>
<comment type="function">
    <text evidence="12">Catalyzes the formation of phosphatidylethanolamine (PtdEtn) from phosphatidylserine (PtdSer).</text>
</comment>
<dbReference type="GO" id="GO:0005886">
    <property type="term" value="C:plasma membrane"/>
    <property type="evidence" value="ECO:0007669"/>
    <property type="project" value="UniProtKB-SubCell"/>
</dbReference>
<comment type="PTM">
    <text evidence="12">Is synthesized initially as an inactive proenzyme. Formation of the active enzyme involves a self-maturation process in which the active site pyruvoyl group is generated from an internal serine residue via an autocatalytic post-translational modification. Two non-identical subunits are generated from the proenzyme in this reaction, and the pyruvate is formed at the N-terminus of the alpha chain, which is derived from the carboxyl end of the proenzyme. The autoendoproteolytic cleavage occurs by a canonical serine protease mechanism, in which the side chain hydroxyl group of the serine supplies its oxygen atom to form the C-terminus of the beta chain, while the remainder of the serine residue undergoes an oxidative deamination to produce ammonia and the pyruvoyl prosthetic group on the alpha chain. During this reaction, the Ser that is part of the protease active site of the proenzyme becomes the pyruvoyl prosthetic group, which constitutes an essential element of the active site of the mature decarboxylase.</text>
</comment>
<dbReference type="PANTHER" id="PTHR10067:SF6">
    <property type="entry name" value="PHOSPHATIDYLSERINE DECARBOXYLASE PROENZYME, MITOCHONDRIAL"/>
    <property type="match status" value="1"/>
</dbReference>
<dbReference type="InterPro" id="IPR003817">
    <property type="entry name" value="PS_Dcarbxylase"/>
</dbReference>
<sequence>MATSIKDKLFIAFQYVIPQHLLSHLVGWLAETRIDWIKNLFISKFIKQFNVNMDEARRQTPEAFENFNDFFTRELKTGMRPIDDKSNSIVSPADGAISQLGPIENGRVFQAKGHDYSLIELLGGNSQTADEFMGGQFATIYLSPKDYHRLHMPVTGTLREMIYVPGDLFSVNQTTAQNVPRLFSRNERVVVIFDTDLGPMALVLVGAMIVAGIETTWAGRITPFDRKVRSISYPVQGESLQPLVIEKGEEMGRFFLGSTIVVCFGEDKMHWLEEMKADQPLRLGETIGLTLE</sequence>
<evidence type="ECO:0000313" key="14">
    <source>
        <dbReference type="Proteomes" id="UP000032749"/>
    </source>
</evidence>
<keyword evidence="2 12" id="KW-1003">Cell membrane</keyword>
<feature type="active site" description="Schiff-base intermediate with substrate; via pyruvic acid; for decarboxylase activity" evidence="12">
    <location>
        <position position="258"/>
    </location>
</feature>
<comment type="cofactor">
    <cofactor evidence="12">
        <name>pyruvate</name>
        <dbReference type="ChEBI" id="CHEBI:15361"/>
    </cofactor>
    <text evidence="12">Binds 1 pyruvoyl group covalently per subunit.</text>
</comment>
<dbReference type="AlphaFoldDB" id="R4YU90"/>
<evidence type="ECO:0000256" key="9">
    <source>
        <dbReference type="ARBA" id="ARBA00023239"/>
    </source>
</evidence>
<dbReference type="UniPathway" id="UPA00558">
    <property type="reaction ID" value="UER00616"/>
</dbReference>
<feature type="site" description="Cleavage (non-hydrolytic); by autocatalysis" evidence="12">
    <location>
        <begin position="257"/>
        <end position="258"/>
    </location>
</feature>
<comment type="pathway">
    <text evidence="1">Lipid metabolism.</text>
</comment>
<evidence type="ECO:0000256" key="5">
    <source>
        <dbReference type="ARBA" id="ARBA00023098"/>
    </source>
</evidence>
<keyword evidence="4 12" id="KW-0210">Decarboxylase</keyword>
<keyword evidence="11 12" id="KW-0670">Pyruvate</keyword>
<accession>R4YU90</accession>
<dbReference type="PATRIC" id="fig|698738.3.peg.3654"/>
<dbReference type="Proteomes" id="UP000032749">
    <property type="component" value="Chromosome"/>
</dbReference>
<dbReference type="EC" id="4.1.1.65" evidence="12"/>
<feature type="chain" id="PRO_5023411978" description="Phosphatidylserine decarboxylase beta chain" evidence="12">
    <location>
        <begin position="1"/>
        <end position="257"/>
    </location>
</feature>
<comment type="subunit">
    <text evidence="12">Heterodimer of a large membrane-associated beta subunit and a small pyruvoyl-containing alpha subunit.</text>
</comment>
<dbReference type="HOGENOM" id="CLU_029061_4_1_6"/>
<comment type="subcellular location">
    <subcellularLocation>
        <location evidence="12">Cell membrane</location>
        <topology evidence="12">Peripheral membrane protein</topology>
    </subcellularLocation>
</comment>
<keyword evidence="14" id="KW-1185">Reference proteome</keyword>
<feature type="active site" description="Charge relay system; for autoendoproteolytic cleavage activity" evidence="12">
    <location>
        <position position="258"/>
    </location>
</feature>
<keyword evidence="5 12" id="KW-0443">Lipid metabolism</keyword>
<reference evidence="13 14" key="1">
    <citation type="journal article" date="2013" name="Nat. Commun.">
        <title>Genome sequence and functional genomic analysis of the oil-degrading bacterium Oleispira antarctica.</title>
        <authorList>
            <person name="Kube M."/>
            <person name="Chernikova T.N."/>
            <person name="Al-Ramahi Y."/>
            <person name="Beloqui A."/>
            <person name="Lopez-Cortez N."/>
            <person name="Guazzaroni M.E."/>
            <person name="Heipieper H.J."/>
            <person name="Klages S."/>
            <person name="Kotsyurbenko O.R."/>
            <person name="Langer I."/>
            <person name="Nechitaylo T.Y."/>
            <person name="Lunsdorf H."/>
            <person name="Fernandez M."/>
            <person name="Juarez S."/>
            <person name="Ciordia S."/>
            <person name="Singer A."/>
            <person name="Kagan O."/>
            <person name="Egorova O."/>
            <person name="Petit P.A."/>
            <person name="Stogios P."/>
            <person name="Kim Y."/>
            <person name="Tchigvintsev A."/>
            <person name="Flick R."/>
            <person name="Denaro R."/>
            <person name="Genovese M."/>
            <person name="Albar J.P."/>
            <person name="Reva O.N."/>
            <person name="Martinez-Gomariz M."/>
            <person name="Tran H."/>
            <person name="Ferrer M."/>
            <person name="Savchenko A."/>
            <person name="Yakunin A.F."/>
            <person name="Yakimov M.M."/>
            <person name="Golyshina O.V."/>
            <person name="Reinhardt R."/>
            <person name="Golyshin P.N."/>
        </authorList>
    </citation>
    <scope>NUCLEOTIDE SEQUENCE [LARGE SCALE GENOMIC DNA]</scope>
</reference>
<evidence type="ECO:0000256" key="1">
    <source>
        <dbReference type="ARBA" id="ARBA00005189"/>
    </source>
</evidence>
<evidence type="ECO:0000256" key="4">
    <source>
        <dbReference type="ARBA" id="ARBA00022793"/>
    </source>
</evidence>
<organism evidence="13 14">
    <name type="scientific">Oleispira antarctica RB-8</name>
    <dbReference type="NCBI Taxonomy" id="698738"/>
    <lineage>
        <taxon>Bacteria</taxon>
        <taxon>Pseudomonadati</taxon>
        <taxon>Pseudomonadota</taxon>
        <taxon>Gammaproteobacteria</taxon>
        <taxon>Oceanospirillales</taxon>
        <taxon>Oceanospirillaceae</taxon>
        <taxon>Oleispira</taxon>
    </lineage>
</organism>
<feature type="modified residue" description="Pyruvic acid (Ser); by autocatalysis" evidence="12">
    <location>
        <position position="258"/>
    </location>
</feature>
<feature type="active site" description="Charge relay system; for autoendoproteolytic cleavage activity" evidence="12">
    <location>
        <position position="94"/>
    </location>
</feature>
<keyword evidence="10 12" id="KW-1208">Phospholipid metabolism</keyword>
<evidence type="ECO:0000256" key="8">
    <source>
        <dbReference type="ARBA" id="ARBA00023209"/>
    </source>
</evidence>
<dbReference type="Pfam" id="PF02666">
    <property type="entry name" value="PS_Dcarbxylase"/>
    <property type="match status" value="1"/>
</dbReference>
<keyword evidence="7 12" id="KW-0865">Zymogen</keyword>
<proteinExistence type="inferred from homology"/>
<evidence type="ECO:0000256" key="7">
    <source>
        <dbReference type="ARBA" id="ARBA00023145"/>
    </source>
</evidence>
<gene>
    <name evidence="12 13" type="primary">psd</name>
    <name evidence="13" type="ORF">OLEAN_C35120</name>
</gene>
<comment type="similarity">
    <text evidence="12">Belongs to the phosphatidylserine decarboxylase family. PSD-B subfamily. Prokaryotic type I sub-subfamily.</text>
</comment>
<dbReference type="NCBIfam" id="TIGR00163">
    <property type="entry name" value="PS_decarb"/>
    <property type="match status" value="1"/>
</dbReference>
<keyword evidence="9 12" id="KW-0456">Lyase</keyword>
<evidence type="ECO:0000256" key="10">
    <source>
        <dbReference type="ARBA" id="ARBA00023264"/>
    </source>
</evidence>
<protein>
    <recommendedName>
        <fullName evidence="12">Phosphatidylserine decarboxylase proenzyme</fullName>
        <ecNumber evidence="12">4.1.1.65</ecNumber>
    </recommendedName>
    <component>
        <recommendedName>
            <fullName evidence="12">Phosphatidylserine decarboxylase alpha chain</fullName>
        </recommendedName>
    </component>
    <component>
        <recommendedName>
            <fullName evidence="12">Phosphatidylserine decarboxylase beta chain</fullName>
        </recommendedName>
    </component>
</protein>
<comment type="pathway">
    <text evidence="12">Phospholipid metabolism; phosphatidylethanolamine biosynthesis; phosphatidylethanolamine from CDP-diacylglycerol: step 2/2.</text>
</comment>
<dbReference type="EMBL" id="FO203512">
    <property type="protein sequence ID" value="CCK77688.1"/>
    <property type="molecule type" value="Genomic_DNA"/>
</dbReference>
<keyword evidence="8 12" id="KW-0594">Phospholipid biosynthesis</keyword>
<evidence type="ECO:0000313" key="13">
    <source>
        <dbReference type="EMBL" id="CCK77688.1"/>
    </source>
</evidence>
<dbReference type="GO" id="GO:0004609">
    <property type="term" value="F:phosphatidylserine decarboxylase activity"/>
    <property type="evidence" value="ECO:0007669"/>
    <property type="project" value="UniProtKB-UniRule"/>
</dbReference>
<keyword evidence="3 12" id="KW-0444">Lipid biosynthesis</keyword>
<dbReference type="HAMAP" id="MF_00662">
    <property type="entry name" value="PS_decarb_PSD_B_type1"/>
    <property type="match status" value="1"/>
</dbReference>
<keyword evidence="6 12" id="KW-0472">Membrane</keyword>
<dbReference type="PANTHER" id="PTHR10067">
    <property type="entry name" value="PHOSPHATIDYLSERINE DECARBOXYLASE"/>
    <property type="match status" value="1"/>
</dbReference>